<proteinExistence type="predicted"/>
<dbReference type="AlphaFoldDB" id="A0AAW0UA43"/>
<dbReference type="EMBL" id="JARAKH010000017">
    <property type="protein sequence ID" value="KAK8395811.1"/>
    <property type="molecule type" value="Genomic_DNA"/>
</dbReference>
<protein>
    <submittedName>
        <fullName evidence="3">Uncharacterized protein</fullName>
    </submittedName>
</protein>
<keyword evidence="2" id="KW-0732">Signal</keyword>
<feature type="region of interest" description="Disordered" evidence="1">
    <location>
        <begin position="46"/>
        <end position="72"/>
    </location>
</feature>
<gene>
    <name evidence="3" type="ORF">O3P69_005729</name>
</gene>
<feature type="signal peptide" evidence="2">
    <location>
        <begin position="1"/>
        <end position="46"/>
    </location>
</feature>
<evidence type="ECO:0000256" key="2">
    <source>
        <dbReference type="SAM" id="SignalP"/>
    </source>
</evidence>
<dbReference type="Proteomes" id="UP001487740">
    <property type="component" value="Unassembled WGS sequence"/>
</dbReference>
<feature type="region of interest" description="Disordered" evidence="1">
    <location>
        <begin position="1"/>
        <end position="27"/>
    </location>
</feature>
<evidence type="ECO:0000313" key="3">
    <source>
        <dbReference type="EMBL" id="KAK8395811.1"/>
    </source>
</evidence>
<sequence length="200" mass="22002">MPSTIATTTTTTTSKPHHHPTIRGPTNKTLLPRLLILLLTTTTTTTASTRTQEVPELPGTLENPSLASPSLPSDDYWSVGEEEKVDDVMKVFRRTARHFSSLDLCDDAMCDQMVRQANALARMKMVRRYIEQGISTLDSLVTALDAELVVAGESMARALGNRCRTAHAILADVTKGPEHADRLNAKSSAFIYGRDVLNYF</sequence>
<feature type="chain" id="PRO_5043396272" evidence="2">
    <location>
        <begin position="47"/>
        <end position="200"/>
    </location>
</feature>
<evidence type="ECO:0000313" key="4">
    <source>
        <dbReference type="Proteomes" id="UP001487740"/>
    </source>
</evidence>
<reference evidence="3 4" key="1">
    <citation type="submission" date="2023-03" db="EMBL/GenBank/DDBJ databases">
        <title>High-quality genome of Scylla paramamosain provides insights in environmental adaptation.</title>
        <authorList>
            <person name="Zhang L."/>
        </authorList>
    </citation>
    <scope>NUCLEOTIDE SEQUENCE [LARGE SCALE GENOMIC DNA]</scope>
    <source>
        <strain evidence="3">LZ_2023a</strain>
        <tissue evidence="3">Muscle</tissue>
    </source>
</reference>
<evidence type="ECO:0000256" key="1">
    <source>
        <dbReference type="SAM" id="MobiDB-lite"/>
    </source>
</evidence>
<name>A0AAW0UA43_SCYPA</name>
<comment type="caution">
    <text evidence="3">The sequence shown here is derived from an EMBL/GenBank/DDBJ whole genome shotgun (WGS) entry which is preliminary data.</text>
</comment>
<accession>A0AAW0UA43</accession>
<keyword evidence="4" id="KW-1185">Reference proteome</keyword>
<organism evidence="3 4">
    <name type="scientific">Scylla paramamosain</name>
    <name type="common">Mud crab</name>
    <dbReference type="NCBI Taxonomy" id="85552"/>
    <lineage>
        <taxon>Eukaryota</taxon>
        <taxon>Metazoa</taxon>
        <taxon>Ecdysozoa</taxon>
        <taxon>Arthropoda</taxon>
        <taxon>Crustacea</taxon>
        <taxon>Multicrustacea</taxon>
        <taxon>Malacostraca</taxon>
        <taxon>Eumalacostraca</taxon>
        <taxon>Eucarida</taxon>
        <taxon>Decapoda</taxon>
        <taxon>Pleocyemata</taxon>
        <taxon>Brachyura</taxon>
        <taxon>Eubrachyura</taxon>
        <taxon>Portunoidea</taxon>
        <taxon>Portunidae</taxon>
        <taxon>Portuninae</taxon>
        <taxon>Scylla</taxon>
    </lineage>
</organism>